<dbReference type="GO" id="GO:0005634">
    <property type="term" value="C:nucleus"/>
    <property type="evidence" value="ECO:0007669"/>
    <property type="project" value="UniProtKB-SubCell"/>
</dbReference>
<feature type="domain" description="General transcription factor 3C polypeptide 1 winged-helix" evidence="9">
    <location>
        <begin position="3"/>
        <end position="61"/>
    </location>
</feature>
<evidence type="ECO:0000259" key="9">
    <source>
        <dbReference type="Pfam" id="PF23704"/>
    </source>
</evidence>
<feature type="compositionally biased region" description="Basic and acidic residues" evidence="6">
    <location>
        <begin position="1060"/>
        <end position="1069"/>
    </location>
</feature>
<keyword evidence="2" id="KW-0597">Phosphoprotein</keyword>
<keyword evidence="5" id="KW-0539">Nucleus</keyword>
<dbReference type="GeneTree" id="ENSGT00390000008664"/>
<proteinExistence type="predicted"/>
<evidence type="ECO:0000259" key="10">
    <source>
        <dbReference type="Pfam" id="PF24101"/>
    </source>
</evidence>
<feature type="transmembrane region" description="Helical" evidence="7">
    <location>
        <begin position="430"/>
        <end position="450"/>
    </location>
</feature>
<keyword evidence="7" id="KW-0472">Membrane</keyword>
<name>A0A3B4FKA9_9CICH</name>
<feature type="compositionally biased region" description="Acidic residues" evidence="6">
    <location>
        <begin position="1411"/>
        <end position="1423"/>
    </location>
</feature>
<feature type="region of interest" description="Disordered" evidence="6">
    <location>
        <begin position="1411"/>
        <end position="1431"/>
    </location>
</feature>
<protein>
    <submittedName>
        <fullName evidence="11">General transcription factor IIIC subunit 1</fullName>
    </submittedName>
</protein>
<sequence length="1810" mass="207982">MDLLSIVVDEVALEGLDGITIPTLWIRLEDRQPGFPLKLDDCTKELIWKSLVINSDLLFYELPEERDDVVLTDRFKDIDAETGIEVTDSFTDTPKDIYPIDVVPENKDGIQGSCAFFKTRKDVTKQVRSKSPLTPLVSLSEALERYGRKLVVVASQCLRYRALIGSESDPDVKLGSDSYCVLERVGRARWQGELQRDLHGGSFKVDARKFHYFRKSLVRYQLVTMQSYVRRMKTGQQQHSILLLLKRFHVNRRTKYDILMEVTSNFLQQCPNQFSTVIMLREQLNVDDRTYLRLFKYMRASKLIEFCRFPLEELDPSAGPRTNKNGNATLKNHISLTPFVFFSCNAVLSSGTKGIPQRDIAFRLNVSKLEARMLWRRLEKDGLIKVTSGHMLLFFLSFCPSLKKRSMCVEKCHQFIYSPKKTKHLPNCNFSFYGFSLFVTEITLIVFFGMMREISFLSYKAPVEEKEETSSTDASSLHQSETPNAADNAAPITVVVKSIPSPKKASVTRERSHETYRLLRRKNLIVEAVCNLRIIEGLFQLQKMINDDEKQDGVSSKCCKKTIVRLVHCLAREGLLKIYTTTVVQDGMTRKVEMIVHPSIQPNDDRVKQVIEQVRFRISSSSAQKGSQCLKENFERSILPYSESLENNGSKMQRNIVPGLSKTYGFQPKMHRLRMMHTFLWYLIYGHPLRHNCSSSDSTSQSSSGADGSDPAAKPADSKAQQDLKEAEIYLDEDSWKRFIPPVRVHEEYSSGWAMVGDLLLCLPLSVFVQIIQVTYKVEGLEEYLNDPVKQHHLVRALPARMRRRLLYKRKYIFVFHENLLKLVYMGLLQFGPIEKFMEKDQVFVYLKRNATIVDTTNTEPHYWLVTECLEKPFERRPYVFNTADDLEKYWFDLMCVCLNTPLGVVRCKRNTTDEETTPSFVQEQTFHTQCFKVTLMNVHLSNTHRGSTEVCDDGLIPGDGKGAGGLDSEFFGHLKRNWFWTNQLLSVNMVQTQYAIQTVMCMLNRLLFVFLFTDNQVGIEPASRNQRVVGGKGQKRKRTKKDVVKVPRKKKKEPKKRTPAHDETDHQALKRMTRQRVNWTVQEDSLVMLCCVAADLLNSKLKRQFVPHCVVRDLLHAEFEISSDKTSVAVGRRSRYILKNPQTLLNYRICLAEVYQDKSLMSLLEKEKPDCAKVFSEYIRLLRQKFSTIVNAHDLIIPDTKQQLFSRFKVSAIDSGKKLPYKDTLNSTDDIHSVVLHNLIQSTLAMTNNQMKTSRSFQIFHLYSQYDQELLCKVFIQCRKRGLVNRRRISQQFGPKKNRALPILPMSYQLSQSYFRCFSWRFPHSLCTDSFRFLRMSATSNTVPPASDEPPDVSDMLKFSLQSPGGACLVSLSLMSLGLLNVYASIPKQMVVVDSNLVDKDVVKSMAELVEEEEEDDDDGDDYDGKKRQQVKAQKASHTKYLMMRGYCTPGIVKVRNLNTNDSIVMESCIMRLQLRNTPAHSLFNFAPLDLTKCGPSLLPSNLTSFVRSASFSPPSVEECYRRFVNQKGYTPRDIEACTQIMRSLDEAGERGWDAYDFLEAHANLLEPQSGRSRKLQQYMQELEEEGQVVKVGSLSVRWVLMKLAGPWLLTVSSKHWSQSSTASHPFLEKKQTIPFIRKRCSREFQVEKEEPPAKRLAVDREDVFVFPFINIPSFISLLFASSETSFISRPWRLVDGKVNRQVCKGMLEAVLYHIMSQPGLTHQALVEHYKDLLQPVAVQDLVQALIELGCVTKKTLAKSPKPSLFTRPAQQRKSEREPDIVMYEPTISCCLRLCRVLPNERTWNCCIP</sequence>
<dbReference type="PANTHER" id="PTHR15180:SF1">
    <property type="entry name" value="GENERAL TRANSCRIPTION FACTOR 3C POLYPEPTIDE 1"/>
    <property type="match status" value="1"/>
</dbReference>
<feature type="compositionally biased region" description="Basic residues" evidence="6">
    <location>
        <begin position="1034"/>
        <end position="1059"/>
    </location>
</feature>
<reference evidence="11" key="1">
    <citation type="submission" date="2023-09" db="UniProtKB">
        <authorList>
            <consortium name="Ensembl"/>
        </authorList>
    </citation>
    <scope>IDENTIFICATION</scope>
</reference>
<feature type="compositionally biased region" description="Low complexity" evidence="6">
    <location>
        <begin position="694"/>
        <end position="713"/>
    </location>
</feature>
<dbReference type="InterPro" id="IPR056467">
    <property type="entry name" value="eWH_GTF3C1"/>
</dbReference>
<evidence type="ECO:0000313" key="11">
    <source>
        <dbReference type="Ensembl" id="ENSPNYP00000009636.1"/>
    </source>
</evidence>
<feature type="domain" description="B-block binding subunit of TFIIIC" evidence="8">
    <location>
        <begin position="177"/>
        <end position="250"/>
    </location>
</feature>
<evidence type="ECO:0000259" key="8">
    <source>
        <dbReference type="Pfam" id="PF04182"/>
    </source>
</evidence>
<dbReference type="CDD" id="cd16169">
    <property type="entry name" value="Tau138_eWH"/>
    <property type="match status" value="1"/>
</dbReference>
<feature type="region of interest" description="Disordered" evidence="6">
    <location>
        <begin position="1025"/>
        <end position="1070"/>
    </location>
</feature>
<evidence type="ECO:0000256" key="7">
    <source>
        <dbReference type="SAM" id="Phobius"/>
    </source>
</evidence>
<dbReference type="GO" id="GO:0003677">
    <property type="term" value="F:DNA binding"/>
    <property type="evidence" value="ECO:0007669"/>
    <property type="project" value="UniProtKB-KW"/>
</dbReference>
<accession>A0A3B4FKA9</accession>
<dbReference type="Pfam" id="PF04182">
    <property type="entry name" value="B-block_TFIIIC"/>
    <property type="match status" value="1"/>
</dbReference>
<feature type="region of interest" description="Disordered" evidence="6">
    <location>
        <begin position="694"/>
        <end position="720"/>
    </location>
</feature>
<comment type="subcellular location">
    <subcellularLocation>
        <location evidence="1">Nucleus</location>
    </subcellularLocation>
</comment>
<dbReference type="InterPro" id="IPR035625">
    <property type="entry name" value="Tfc3-like_eWH"/>
</dbReference>
<dbReference type="Pfam" id="PF23704">
    <property type="entry name" value="WHD_GTF3C1_N"/>
    <property type="match status" value="1"/>
</dbReference>
<keyword evidence="7" id="KW-1133">Transmembrane helix</keyword>
<dbReference type="Ensembl" id="ENSPNYT00000009862.1">
    <property type="protein sequence ID" value="ENSPNYP00000009636.1"/>
    <property type="gene ID" value="ENSPNYG00000007177.1"/>
</dbReference>
<dbReference type="GO" id="GO:0000127">
    <property type="term" value="C:transcription factor TFIIIC complex"/>
    <property type="evidence" value="ECO:0007669"/>
    <property type="project" value="InterPro"/>
</dbReference>
<dbReference type="PANTHER" id="PTHR15180">
    <property type="entry name" value="GENERAL TRANSCRIPTION FACTOR 3C POLYPEPTIDE 1"/>
    <property type="match status" value="1"/>
</dbReference>
<keyword evidence="3" id="KW-0238">DNA-binding</keyword>
<evidence type="ECO:0000256" key="4">
    <source>
        <dbReference type="ARBA" id="ARBA00023163"/>
    </source>
</evidence>
<organism evidence="11">
    <name type="scientific">Pundamilia nyererei</name>
    <dbReference type="NCBI Taxonomy" id="303518"/>
    <lineage>
        <taxon>Eukaryota</taxon>
        <taxon>Metazoa</taxon>
        <taxon>Chordata</taxon>
        <taxon>Craniata</taxon>
        <taxon>Vertebrata</taxon>
        <taxon>Euteleostomi</taxon>
        <taxon>Actinopterygii</taxon>
        <taxon>Neopterygii</taxon>
        <taxon>Teleostei</taxon>
        <taxon>Neoteleostei</taxon>
        <taxon>Acanthomorphata</taxon>
        <taxon>Ovalentaria</taxon>
        <taxon>Cichlomorphae</taxon>
        <taxon>Cichliformes</taxon>
        <taxon>Cichlidae</taxon>
        <taxon>African cichlids</taxon>
        <taxon>Pseudocrenilabrinae</taxon>
        <taxon>Haplochromini</taxon>
        <taxon>Pundamilia</taxon>
    </lineage>
</organism>
<keyword evidence="7" id="KW-0812">Transmembrane</keyword>
<feature type="domain" description="GTF3C1 extended winged-helix" evidence="10">
    <location>
        <begin position="513"/>
        <end position="621"/>
    </location>
</feature>
<evidence type="ECO:0000256" key="6">
    <source>
        <dbReference type="SAM" id="MobiDB-lite"/>
    </source>
</evidence>
<dbReference type="InterPro" id="IPR044210">
    <property type="entry name" value="Tfc3-like"/>
</dbReference>
<gene>
    <name evidence="11" type="primary">GTF3C1</name>
</gene>
<dbReference type="GO" id="GO:0006384">
    <property type="term" value="P:transcription initiation at RNA polymerase III promoter"/>
    <property type="evidence" value="ECO:0007669"/>
    <property type="project" value="InterPro"/>
</dbReference>
<dbReference type="GO" id="GO:0042791">
    <property type="term" value="P:5S class rRNA transcription by RNA polymerase III"/>
    <property type="evidence" value="ECO:0007669"/>
    <property type="project" value="TreeGrafter"/>
</dbReference>
<dbReference type="InterPro" id="IPR056428">
    <property type="entry name" value="WH_GTF3C1"/>
</dbReference>
<dbReference type="InterPro" id="IPR007309">
    <property type="entry name" value="TFIIIC_Bblock-bd"/>
</dbReference>
<keyword evidence="4" id="KW-0804">Transcription</keyword>
<dbReference type="Pfam" id="PF24101">
    <property type="entry name" value="WHD_GTF3C1"/>
    <property type="match status" value="1"/>
</dbReference>
<evidence type="ECO:0000256" key="2">
    <source>
        <dbReference type="ARBA" id="ARBA00022553"/>
    </source>
</evidence>
<evidence type="ECO:0000256" key="5">
    <source>
        <dbReference type="ARBA" id="ARBA00023242"/>
    </source>
</evidence>
<evidence type="ECO:0000256" key="3">
    <source>
        <dbReference type="ARBA" id="ARBA00023125"/>
    </source>
</evidence>
<evidence type="ECO:0000256" key="1">
    <source>
        <dbReference type="ARBA" id="ARBA00004123"/>
    </source>
</evidence>